<dbReference type="eggNOG" id="COG1020">
    <property type="taxonomic scope" value="Bacteria"/>
</dbReference>
<dbReference type="GO" id="GO:0005829">
    <property type="term" value="C:cytosol"/>
    <property type="evidence" value="ECO:0007669"/>
    <property type="project" value="TreeGrafter"/>
</dbReference>
<accession>W0RVI6</accession>
<dbReference type="GO" id="GO:0031177">
    <property type="term" value="F:phosphopantetheine binding"/>
    <property type="evidence" value="ECO:0007669"/>
    <property type="project" value="InterPro"/>
</dbReference>
<dbReference type="Gene3D" id="3.30.559.10">
    <property type="entry name" value="Chloramphenicol acetyltransferase-like domain"/>
    <property type="match status" value="3"/>
</dbReference>
<evidence type="ECO:0000256" key="1">
    <source>
        <dbReference type="ARBA" id="ARBA00001957"/>
    </source>
</evidence>
<dbReference type="CDD" id="cd19531">
    <property type="entry name" value="LCL_NRPS-like"/>
    <property type="match status" value="3"/>
</dbReference>
<dbReference type="RefSeq" id="WP_025414895.1">
    <property type="nucleotide sequence ID" value="NZ_CP007130.1"/>
</dbReference>
<dbReference type="InParanoid" id="W0RVI6"/>
<dbReference type="InterPro" id="IPR045851">
    <property type="entry name" value="AMP-bd_C_sf"/>
</dbReference>
<feature type="domain" description="Carrier" evidence="5">
    <location>
        <begin position="2119"/>
        <end position="2194"/>
    </location>
</feature>
<organism evidence="6 7">
    <name type="scientific">Gemmatirosa kalamazoonensis</name>
    <dbReference type="NCBI Taxonomy" id="861299"/>
    <lineage>
        <taxon>Bacteria</taxon>
        <taxon>Pseudomonadati</taxon>
        <taxon>Gemmatimonadota</taxon>
        <taxon>Gemmatimonadia</taxon>
        <taxon>Gemmatimonadales</taxon>
        <taxon>Gemmatimonadaceae</taxon>
        <taxon>Gemmatirosa</taxon>
    </lineage>
</organism>
<dbReference type="FunFam" id="1.10.1200.10:FF:000016">
    <property type="entry name" value="Non-ribosomal peptide synthase"/>
    <property type="match status" value="1"/>
</dbReference>
<dbReference type="FunFam" id="3.40.50.980:FF:000002">
    <property type="entry name" value="Enterobactin synthetase component F"/>
    <property type="match status" value="1"/>
</dbReference>
<feature type="region of interest" description="Disordered" evidence="4">
    <location>
        <begin position="3250"/>
        <end position="3269"/>
    </location>
</feature>
<dbReference type="PROSITE" id="PS50075">
    <property type="entry name" value="CARRIER"/>
    <property type="match status" value="3"/>
</dbReference>
<feature type="region of interest" description="Disordered" evidence="4">
    <location>
        <begin position="869"/>
        <end position="900"/>
    </location>
</feature>
<dbReference type="Pfam" id="PF00501">
    <property type="entry name" value="AMP-binding"/>
    <property type="match status" value="3"/>
</dbReference>
<dbReference type="InterPro" id="IPR020806">
    <property type="entry name" value="PKS_PP-bd"/>
</dbReference>
<dbReference type="Pfam" id="PF13193">
    <property type="entry name" value="AMP-binding_C"/>
    <property type="match status" value="3"/>
</dbReference>
<evidence type="ECO:0000256" key="2">
    <source>
        <dbReference type="ARBA" id="ARBA00022450"/>
    </source>
</evidence>
<dbReference type="NCBIfam" id="NF003417">
    <property type="entry name" value="PRK04813.1"/>
    <property type="match status" value="4"/>
</dbReference>
<dbReference type="OrthoDB" id="9757559at2"/>
<dbReference type="InterPro" id="IPR025110">
    <property type="entry name" value="AMP-bd_C"/>
</dbReference>
<geneLocation type="plasmid" evidence="6 7">
    <name>2</name>
</geneLocation>
<dbReference type="SMART" id="SM00823">
    <property type="entry name" value="PKS_PP"/>
    <property type="match status" value="3"/>
</dbReference>
<dbReference type="PATRIC" id="fig|861299.3.peg.6117"/>
<dbReference type="InterPro" id="IPR006162">
    <property type="entry name" value="Ppantetheine_attach_site"/>
</dbReference>
<keyword evidence="6" id="KW-0614">Plasmid</keyword>
<dbReference type="CDD" id="cd17646">
    <property type="entry name" value="A_NRPS_AB3403-like"/>
    <property type="match status" value="1"/>
</dbReference>
<evidence type="ECO:0000256" key="4">
    <source>
        <dbReference type="SAM" id="MobiDB-lite"/>
    </source>
</evidence>
<dbReference type="FunFam" id="3.30.300.30:FF:000015">
    <property type="entry name" value="Nonribosomal peptide synthase SidD"/>
    <property type="match status" value="1"/>
</dbReference>
<evidence type="ECO:0000256" key="3">
    <source>
        <dbReference type="ARBA" id="ARBA00022553"/>
    </source>
</evidence>
<dbReference type="Gene3D" id="3.30.559.30">
    <property type="entry name" value="Nonribosomal peptide synthetase, condensation domain"/>
    <property type="match status" value="3"/>
</dbReference>
<dbReference type="InterPro" id="IPR036736">
    <property type="entry name" value="ACP-like_sf"/>
</dbReference>
<dbReference type="InterPro" id="IPR023213">
    <property type="entry name" value="CAT-like_dom_sf"/>
</dbReference>
<dbReference type="GO" id="GO:0044550">
    <property type="term" value="P:secondary metabolite biosynthetic process"/>
    <property type="evidence" value="ECO:0007669"/>
    <property type="project" value="UniProtKB-ARBA"/>
</dbReference>
<dbReference type="GO" id="GO:0043041">
    <property type="term" value="P:amino acid activation for nonribosomal peptide biosynthetic process"/>
    <property type="evidence" value="ECO:0007669"/>
    <property type="project" value="TreeGrafter"/>
</dbReference>
<dbReference type="SUPFAM" id="SSF47336">
    <property type="entry name" value="ACP-like"/>
    <property type="match status" value="3"/>
</dbReference>
<dbReference type="FunFam" id="2.30.38.10:FF:000001">
    <property type="entry name" value="Non-ribosomal peptide synthetase PvdI"/>
    <property type="match status" value="1"/>
</dbReference>
<dbReference type="Gene3D" id="3.40.50.980">
    <property type="match status" value="6"/>
</dbReference>
<dbReference type="InterPro" id="IPR000873">
    <property type="entry name" value="AMP-dep_synth/lig_dom"/>
</dbReference>
<dbReference type="SUPFAM" id="SSF56801">
    <property type="entry name" value="Acetyl-CoA synthetase-like"/>
    <property type="match status" value="3"/>
</dbReference>
<comment type="cofactor">
    <cofactor evidence="1">
        <name>pantetheine 4'-phosphate</name>
        <dbReference type="ChEBI" id="CHEBI:47942"/>
    </cofactor>
</comment>
<dbReference type="FunFam" id="3.40.50.980:FF:000001">
    <property type="entry name" value="Non-ribosomal peptide synthetase"/>
    <property type="match status" value="3"/>
</dbReference>
<feature type="domain" description="Carrier" evidence="5">
    <location>
        <begin position="1034"/>
        <end position="1109"/>
    </location>
</feature>
<dbReference type="SUPFAM" id="SSF52777">
    <property type="entry name" value="CoA-dependent acyltransferases"/>
    <property type="match status" value="6"/>
</dbReference>
<dbReference type="KEGG" id="gba:J421_6063"/>
<dbReference type="GO" id="GO:0072330">
    <property type="term" value="P:monocarboxylic acid biosynthetic process"/>
    <property type="evidence" value="ECO:0007669"/>
    <property type="project" value="UniProtKB-ARBA"/>
</dbReference>
<dbReference type="Gene3D" id="2.30.38.10">
    <property type="entry name" value="Luciferase, Domain 3"/>
    <property type="match status" value="3"/>
</dbReference>
<dbReference type="PANTHER" id="PTHR45527:SF1">
    <property type="entry name" value="FATTY ACID SYNTHASE"/>
    <property type="match status" value="1"/>
</dbReference>
<dbReference type="FunFam" id="3.40.50.12780:FF:000012">
    <property type="entry name" value="Non-ribosomal peptide synthetase"/>
    <property type="match status" value="2"/>
</dbReference>
<dbReference type="Gene3D" id="3.40.50.1820">
    <property type="entry name" value="alpha/beta hydrolase"/>
    <property type="match status" value="1"/>
</dbReference>
<evidence type="ECO:0000259" key="5">
    <source>
        <dbReference type="PROSITE" id="PS50075"/>
    </source>
</evidence>
<dbReference type="Pfam" id="PF00668">
    <property type="entry name" value="Condensation"/>
    <property type="match status" value="3"/>
</dbReference>
<dbReference type="PROSITE" id="PS00455">
    <property type="entry name" value="AMP_BINDING"/>
    <property type="match status" value="3"/>
</dbReference>
<dbReference type="Proteomes" id="UP000019151">
    <property type="component" value="Plasmid 2"/>
</dbReference>
<dbReference type="InterPro" id="IPR010071">
    <property type="entry name" value="AA_adenyl_dom"/>
</dbReference>
<evidence type="ECO:0000313" key="6">
    <source>
        <dbReference type="EMBL" id="AHG93598.1"/>
    </source>
</evidence>
<dbReference type="EMBL" id="CP007130">
    <property type="protein sequence ID" value="AHG93598.1"/>
    <property type="molecule type" value="Genomic_DNA"/>
</dbReference>
<name>W0RVI6_9BACT</name>
<dbReference type="PROSITE" id="PS00012">
    <property type="entry name" value="PHOSPHOPANTETHEINE"/>
    <property type="match status" value="3"/>
</dbReference>
<dbReference type="CDD" id="cd05930">
    <property type="entry name" value="A_NRPS"/>
    <property type="match status" value="1"/>
</dbReference>
<dbReference type="InterPro" id="IPR020845">
    <property type="entry name" value="AMP-binding_CS"/>
</dbReference>
<keyword evidence="3" id="KW-0597">Phosphoprotein</keyword>
<gene>
    <name evidence="6" type="ORF">J421_6063</name>
</gene>
<dbReference type="Gene3D" id="3.30.300.30">
    <property type="match status" value="3"/>
</dbReference>
<keyword evidence="7" id="KW-1185">Reference proteome</keyword>
<dbReference type="HOGENOM" id="CLU_000022_0_13_0"/>
<dbReference type="Gene3D" id="1.10.1200.10">
    <property type="entry name" value="ACP-like"/>
    <property type="match status" value="2"/>
</dbReference>
<dbReference type="GO" id="GO:0003824">
    <property type="term" value="F:catalytic activity"/>
    <property type="evidence" value="ECO:0007669"/>
    <property type="project" value="InterPro"/>
</dbReference>
<dbReference type="NCBIfam" id="TIGR01733">
    <property type="entry name" value="AA-adenyl-dom"/>
    <property type="match status" value="3"/>
</dbReference>
<proteinExistence type="predicted"/>
<dbReference type="InterPro" id="IPR001242">
    <property type="entry name" value="Condensation_dom"/>
</dbReference>
<dbReference type="InterPro" id="IPR009081">
    <property type="entry name" value="PP-bd_ACP"/>
</dbReference>
<keyword evidence="2" id="KW-0596">Phosphopantetheine</keyword>
<protein>
    <submittedName>
        <fullName evidence="6">Amino acid adenylation domain protein</fullName>
    </submittedName>
</protein>
<feature type="compositionally biased region" description="Basic and acidic residues" evidence="4">
    <location>
        <begin position="3253"/>
        <end position="3269"/>
    </location>
</feature>
<evidence type="ECO:0000313" key="7">
    <source>
        <dbReference type="Proteomes" id="UP000019151"/>
    </source>
</evidence>
<dbReference type="FunFam" id="3.30.300.30:FF:000010">
    <property type="entry name" value="Enterobactin synthetase component F"/>
    <property type="match status" value="2"/>
</dbReference>
<reference evidence="6 7" key="1">
    <citation type="journal article" date="2014" name="Genome Announc.">
        <title>Genome Sequence and Methylome of Soil Bacterium Gemmatirosa kalamazoonensis KBS708T, a Member of the Rarely Cultivated Gemmatimonadetes Phylum.</title>
        <authorList>
            <person name="Debruyn J.M."/>
            <person name="Radosevich M."/>
            <person name="Wommack K.E."/>
            <person name="Polson S.W."/>
            <person name="Hauser L.J."/>
            <person name="Fawaz M.N."/>
            <person name="Korlach J."/>
            <person name="Tsai Y.C."/>
        </authorList>
    </citation>
    <scope>NUCLEOTIDE SEQUENCE [LARGE SCALE GENOMIC DNA]</scope>
    <source>
        <strain evidence="6 7">KBS708</strain>
        <plasmid evidence="7">Plasmid 2</plasmid>
    </source>
</reference>
<dbReference type="Pfam" id="PF00550">
    <property type="entry name" value="PP-binding"/>
    <property type="match status" value="3"/>
</dbReference>
<feature type="domain" description="Carrier" evidence="5">
    <location>
        <begin position="3157"/>
        <end position="3232"/>
    </location>
</feature>
<sequence length="3269" mass="347091">MTTPDGGGTSMTPALAARLAQLSPERRALVERQLQAARQARATTIPRRPDAARAPLSLGQEFLWSLHEALPELVAYHVPRVLRLRGPLDVAALRRALDGLVARHEALRTRFVRGAAGPEQVIDAPAPVALACADLTAGDDGALENLLGTFVRRPFDLARDPQLRALLVRLGADDHVLALVSHHLVCDEGSRDVVFGDLAALYAGESLPPLDVQYADYAVWQRAQHAAGALAPQLDFWRERLRGLTRLELPTDRPRAATPSFAGARHRFTLPAELAERVRALSRAHGATPFMTLLAAFQALLARYTGQDDVAVGTPVSARALPELQRVVGYFPNLVVLRTALHDDPTFAALVARVRDTSMQAFEHQDVPLDLVAAELGTGGAGALAQVSFQLATGEIAAPALHGVEASVVPTDFGSAKFELVLGLRETTRGYDGMIEYRTDLFDAPTIARMAEHFGVLLAGAVAEPERPVSRLPLLTAVERAQLAEWNDTARSLGSEDATLVSLLAEQAARTPDAVAVVDERASLTYAALEARAAALARRLRALGVGAGALVAVCAERSVELVVALVAVGKAGGAYVPVDPEYPAERVAYMLADSGAPVLLTTRALAGTLPAHQATLVLLDGAAEDADRADVADHADDVVPLPRPAADDVAYMIYTSGSTGRPKGALNAHRGIVNRLRWMQAEYALGAGDVVLQKTPFSFDVSVWEFFWPLMSGAKLVLARPGGHRDAAYLAATIQRHGVTVCHFVPSMLRAFLAEPTAAGCVSLRDVLASGEALAPDLVAGFYRALPGSRLHNLYGPTECAVDVTYWPCPPSPEPPAVVPIGRPVANTTLHVLDAHRQLVPLGVAGELYLGGVQVGMGYHGRPELTAERFVPDPFGTRDSGRGTRGGEAPESRVPSPGSRLYRTGDLARWRPDGTVEYLGRLDFQVKIRGFRIELGEIESALTGVPGIAQAVVVVRDDAVTGPQLVACVVAEPDAVVPDAEALRDTLGASLPPHMVPSQFVTLDALPLTPSGKADRKALVALLPEARAAREIVAPRTPTERRIAEMWADAFSLPAVSVDDGFLDLGGHSLLAMRVLGRIRHELGVHVPLDELLRGATVARVAALVDELSGVAADDDAHPLVPVACDGDTPVLPTSFQQQRFWILDQIDAESAAYTLPVALRLTGALDAAKLEHALNAVVARHEALRTVFALRDDAPAQVILPTLRVPLPVTDLRALAPEARDARVAAESSAHANAPFDLAAGPLVRAALLRTADDEHVLLLTLHHIVADGWSMGVLLDEIGRAYAGDALAPLGLQYADYAVWQRRALQSPAAARQLDYWGARLTGVAPLELPTDRPRPAVQTVAGAKRERHVPAAVAEGVRALARARGATPYATCLAAFAAVLHRYTGQADFAIGSITSGRRRTELEPIVGLFMNTLAVRVAVDAGAPFAALLAQVRDAAAEALAHQDVPFEQVVERVQPTRDRSRSPIFQVAFQLLDGLGGPPRIPGLDVAPARVAKETAKFELTLVVRSAPDGGFVTVAEYNTDLFDAATIDRLLAHYATLLEAASRDANVAVSRLPLLDAAERLTVLQRWNDTARPLPAWTVPARVLAVAAASPAAVAVRAEDETLTYAELARRSALVARRLESLGVRPGDRVGVCVERSASLVPALLGVLRAGAAYVPVDASYPAERIAHVLGDAGVRAVLTDAESAPRLPAVEAPIERIESVTWASGDPIDALAPCDVDAESLAYVLYTSGSTGRPKGVMIPHRALANFLASMAERPGLAAGDALVAVTTISFDIAGLELWLPLVTGAEVVLASRATAVDGAALRALVERTAARARGVMLQATPATWRLLLETGWSGTPTLTMLCGGEAWPPGLAESLVPRGAALWNVYGPTETTIWSTRAHVATPGPISLGEPLANTTLYVLEPTGEPAPLGVPGELWIGGAGLAHGYHGRPDLTAERFVPDPFAPATLHAPRSTLGPTDVEASVERGAWSAEAPRMYRTGDLVRRHVDGRLEYLGRLDDQVKVRGYRIELGEIESVLARTAGVAQAAVAARRAESGDAQLVGYVVLDDAAAADAVLGAARERLRAALPEYMVPNAVMVLGALPLTPNGKVDRRALPAPSAEAVAAAARPYTAPRSPLEAQIADAWAGALGVERVGVDDDFFALGGHSLLAMRVIARLADVVPVRLTIGALFEARTVADLAALVVRRLAEGGTAGAEARIPRRADQGPAPLSFAQELLWLHEQMAPGTAAYNVPLARRVRGPLDVARLEAALGALVARHEALRTTFVETSGGPRQVVDPSRPVGLELVDAADDAAAADALREIAARPFDLAAGPVFRVGLVRRAADDAVLLFVAHHAVFDGGSIVPLLRDLAAYYEGRGHELPPLDVHIADVAAWERARVDDERAAPALAFWREALRGAPAVIDLPFDHPRSASAGGPGARYAVTLPAVTRDAARALAARYGATPFAVLLTAFQSLLFRVSAQDDLVVGAPVSGRARRETEPLVGHLVNALALRARFDDDPTFAELLARTRDAALRALEHAALPYERLVRELRAGAPAAEATLFRVMFSVQDVHEAPERLGVATMEPLGVDVGASKFDLSLLMAERPDGLRAAVEYRRDLLDEATVARLVAQLGTLIEAAAAAPDERVSRLALATAAERAALLAWSARPAVQQLAPTVHGMFERWAQRCPDAVALRFGEQRLTYAQVERRANALAHRLRAAGVSRGTIVGLCVERSMEFPIGALAVMKAGGAYLPLDPDYPRERLAFMVQDSGAPVLLTQRALVGRVPEAGTLVFADDESLGAVDARLDGGAGAEDLAYVIYTSGSTGRPKGALLRHRGACNLASALGQELGVTPDERVLQFSALSFDASVLEILWSLCQGGCLHLVSKEVQTDPDALATMIAAEGITATLLPPVMLRAIDPSRVPALRTVLSGGEACGADIVERWAPGRRLFNAYGPTEVTVMPTMARLGDRVRGIPIGGPLPGCRTYVLDAAGAPVPVGVPGELFIGGLGVGAGYLNRPELTRERFVSDPFVGGGATMYRSGDRVRWRADRQLDYLGRLDQQVKLRGYRIELGEIESLLAAQPGVASAAVTVRRDVGDAEALVGYYCAAAGGDPGAAALLAALRGRLPTFMVPAALVRLDALPLTPSGKLDRAALPAPEVAAPAHELLEPRDDVEAVVAGVWREVLARDRVGIETSFFDLGGHSLLATRIAGQVSRIFRTSLPLRRFFEAPTVAGVARALAELEPKAGQTTTIARLFRRAQQMTPEERERLRREKSSTDPR</sequence>
<dbReference type="InterPro" id="IPR029058">
    <property type="entry name" value="AB_hydrolase_fold"/>
</dbReference>
<dbReference type="PANTHER" id="PTHR45527">
    <property type="entry name" value="NONRIBOSOMAL PEPTIDE SYNTHETASE"/>
    <property type="match status" value="1"/>
</dbReference>
<dbReference type="FunCoup" id="W0RVI6">
    <property type="interactions" value="37"/>
</dbReference>